<organism evidence="1">
    <name type="scientific">Podoviridae sp. ctdet19</name>
    <dbReference type="NCBI Taxonomy" id="2825262"/>
    <lineage>
        <taxon>Viruses</taxon>
        <taxon>Duplodnaviria</taxon>
        <taxon>Heunggongvirae</taxon>
        <taxon>Uroviricota</taxon>
        <taxon>Caudoviricetes</taxon>
    </lineage>
</organism>
<accession>A0A8S5U7U5</accession>
<proteinExistence type="predicted"/>
<evidence type="ECO:0000313" key="1">
    <source>
        <dbReference type="EMBL" id="DAF90523.1"/>
    </source>
</evidence>
<protein>
    <submittedName>
        <fullName evidence="1">Uncharacterized protein</fullName>
    </submittedName>
</protein>
<sequence length="120" mass="12889">MFDFRKTALESTLLSKLQNDREKISTHDLIQRFPDGITVNAFDFATIDGKAFAVVTFNEDDSLYYNGGTVLSKMCVAWAAGFGGDPDSASVALAKAGGVKLKFAEEKTKGGNNVTTITVV</sequence>
<reference evidence="1" key="1">
    <citation type="journal article" date="2021" name="Proc. Natl. Acad. Sci. U.S.A.">
        <title>A Catalog of Tens of Thousands of Viruses from Human Metagenomes Reveals Hidden Associations with Chronic Diseases.</title>
        <authorList>
            <person name="Tisza M.J."/>
            <person name="Buck C.B."/>
        </authorList>
    </citation>
    <scope>NUCLEOTIDE SEQUENCE</scope>
    <source>
        <strain evidence="1">Ctdet19</strain>
    </source>
</reference>
<name>A0A8S5U7U5_9CAUD</name>
<dbReference type="EMBL" id="BK016031">
    <property type="protein sequence ID" value="DAF90523.1"/>
    <property type="molecule type" value="Genomic_DNA"/>
</dbReference>